<keyword evidence="1" id="KW-0472">Membrane</keyword>
<gene>
    <name evidence="2" type="ORF">IZO911_LOCUS31733</name>
    <name evidence="3" type="ORF">KXQ929_LOCUS25561</name>
</gene>
<sequence>MVSAYHVNTFLMISGVLLISIDFISTANYIKIRNKRRQYMNTTCLLTNYECIDRQCRSCVSANGWRGKSCEFYQCWDEYLTILYSISNGTSMKTSLAFNSIRECTQHIKSGNTYTCFYRKLDVNSIELDLPDGRVWIILMITSFSLFGIVIIFGLLFRFFKRTEVDITLRPRQDSIMLEERQHLNSN</sequence>
<dbReference type="AlphaFoldDB" id="A0A815AJ41"/>
<feature type="transmembrane region" description="Helical" evidence="1">
    <location>
        <begin position="6"/>
        <end position="30"/>
    </location>
</feature>
<dbReference type="EMBL" id="CAJOBB010002227">
    <property type="protein sequence ID" value="CAF3950177.1"/>
    <property type="molecule type" value="Genomic_DNA"/>
</dbReference>
<protein>
    <submittedName>
        <fullName evidence="2">Uncharacterized protein</fullName>
    </submittedName>
</protein>
<organism evidence="2 4">
    <name type="scientific">Adineta steineri</name>
    <dbReference type="NCBI Taxonomy" id="433720"/>
    <lineage>
        <taxon>Eukaryota</taxon>
        <taxon>Metazoa</taxon>
        <taxon>Spiralia</taxon>
        <taxon>Gnathifera</taxon>
        <taxon>Rotifera</taxon>
        <taxon>Eurotatoria</taxon>
        <taxon>Bdelloidea</taxon>
        <taxon>Adinetida</taxon>
        <taxon>Adinetidae</taxon>
        <taxon>Adineta</taxon>
    </lineage>
</organism>
<accession>A0A815AJ41</accession>
<keyword evidence="1" id="KW-1133">Transmembrane helix</keyword>
<dbReference type="Proteomes" id="UP000663868">
    <property type="component" value="Unassembled WGS sequence"/>
</dbReference>
<evidence type="ECO:0000313" key="4">
    <source>
        <dbReference type="Proteomes" id="UP000663860"/>
    </source>
</evidence>
<evidence type="ECO:0000256" key="1">
    <source>
        <dbReference type="SAM" id="Phobius"/>
    </source>
</evidence>
<keyword evidence="1" id="KW-0812">Transmembrane</keyword>
<name>A0A815AJ41_9BILA</name>
<evidence type="ECO:0000313" key="2">
    <source>
        <dbReference type="EMBL" id="CAF1258133.1"/>
    </source>
</evidence>
<evidence type="ECO:0000313" key="3">
    <source>
        <dbReference type="EMBL" id="CAF3950177.1"/>
    </source>
</evidence>
<comment type="caution">
    <text evidence="2">The sequence shown here is derived from an EMBL/GenBank/DDBJ whole genome shotgun (WGS) entry which is preliminary data.</text>
</comment>
<dbReference type="EMBL" id="CAJNOE010000529">
    <property type="protein sequence ID" value="CAF1258133.1"/>
    <property type="molecule type" value="Genomic_DNA"/>
</dbReference>
<reference evidence="2" key="1">
    <citation type="submission" date="2021-02" db="EMBL/GenBank/DDBJ databases">
        <authorList>
            <person name="Nowell W R."/>
        </authorList>
    </citation>
    <scope>NUCLEOTIDE SEQUENCE</scope>
</reference>
<dbReference type="Proteomes" id="UP000663860">
    <property type="component" value="Unassembled WGS sequence"/>
</dbReference>
<proteinExistence type="predicted"/>
<feature type="transmembrane region" description="Helical" evidence="1">
    <location>
        <begin position="135"/>
        <end position="160"/>
    </location>
</feature>